<dbReference type="RefSeq" id="XP_033519708.1">
    <property type="nucleotide sequence ID" value="XM_033666911.1"/>
</dbReference>
<name>A0A6A6A1C2_9PLEO</name>
<dbReference type="GeneID" id="54407343"/>
<keyword evidence="2" id="KW-1185">Reference proteome</keyword>
<dbReference type="AlphaFoldDB" id="A0A6A6A1C2"/>
<organism evidence="1 2">
    <name type="scientific">Dothidotthia symphoricarpi CBS 119687</name>
    <dbReference type="NCBI Taxonomy" id="1392245"/>
    <lineage>
        <taxon>Eukaryota</taxon>
        <taxon>Fungi</taxon>
        <taxon>Dikarya</taxon>
        <taxon>Ascomycota</taxon>
        <taxon>Pezizomycotina</taxon>
        <taxon>Dothideomycetes</taxon>
        <taxon>Pleosporomycetidae</taxon>
        <taxon>Pleosporales</taxon>
        <taxon>Dothidotthiaceae</taxon>
        <taxon>Dothidotthia</taxon>
    </lineage>
</organism>
<gene>
    <name evidence="1" type="ORF">P153DRAFT_360313</name>
</gene>
<protein>
    <submittedName>
        <fullName evidence="1">Uncharacterized protein</fullName>
    </submittedName>
</protein>
<reference evidence="1" key="1">
    <citation type="journal article" date="2020" name="Stud. Mycol.">
        <title>101 Dothideomycetes genomes: a test case for predicting lifestyles and emergence of pathogens.</title>
        <authorList>
            <person name="Haridas S."/>
            <person name="Albert R."/>
            <person name="Binder M."/>
            <person name="Bloem J."/>
            <person name="Labutti K."/>
            <person name="Salamov A."/>
            <person name="Andreopoulos B."/>
            <person name="Baker S."/>
            <person name="Barry K."/>
            <person name="Bills G."/>
            <person name="Bluhm B."/>
            <person name="Cannon C."/>
            <person name="Castanera R."/>
            <person name="Culley D."/>
            <person name="Daum C."/>
            <person name="Ezra D."/>
            <person name="Gonzalez J."/>
            <person name="Henrissat B."/>
            <person name="Kuo A."/>
            <person name="Liang C."/>
            <person name="Lipzen A."/>
            <person name="Lutzoni F."/>
            <person name="Magnuson J."/>
            <person name="Mondo S."/>
            <person name="Nolan M."/>
            <person name="Ohm R."/>
            <person name="Pangilinan J."/>
            <person name="Park H.-J."/>
            <person name="Ramirez L."/>
            <person name="Alfaro M."/>
            <person name="Sun H."/>
            <person name="Tritt A."/>
            <person name="Yoshinaga Y."/>
            <person name="Zwiers L.-H."/>
            <person name="Turgeon B."/>
            <person name="Goodwin S."/>
            <person name="Spatafora J."/>
            <person name="Crous P."/>
            <person name="Grigoriev I."/>
        </authorList>
    </citation>
    <scope>NUCLEOTIDE SEQUENCE</scope>
    <source>
        <strain evidence="1">CBS 119687</strain>
    </source>
</reference>
<dbReference type="Proteomes" id="UP000799771">
    <property type="component" value="Unassembled WGS sequence"/>
</dbReference>
<proteinExistence type="predicted"/>
<evidence type="ECO:0000313" key="2">
    <source>
        <dbReference type="Proteomes" id="UP000799771"/>
    </source>
</evidence>
<accession>A0A6A6A1C2</accession>
<evidence type="ECO:0000313" key="1">
    <source>
        <dbReference type="EMBL" id="KAF2125316.1"/>
    </source>
</evidence>
<sequence>MATYGLFVLPPELRLQVYRHLIETCLHDGTPSEAGGLYRSCRLIHREMEHEYISKVRILFESQQTWIKEERLLSRQHTTLGIDMAHELDSSPALDGVTVVLPVPKINELCKSREPYVDEPYPCLEKVLYPILHMPLSLLTVYFGFTKDRQARDVRRSFQFLHDLFFGVGFGEYTPKADRIVVRLGAHHGPESVCSWISVIAGNEVASILGEPTQDKSPRLDVKRVWMSEACAGDIEICSIGFDFKADLERPKDQVMENNVWDYTGKAWLSAGTT</sequence>
<dbReference type="OrthoDB" id="3799368at2759"/>
<dbReference type="EMBL" id="ML977516">
    <property type="protein sequence ID" value="KAF2125316.1"/>
    <property type="molecule type" value="Genomic_DNA"/>
</dbReference>